<dbReference type="PANTHER" id="PTHR35010:SF4">
    <property type="entry name" value="BLL5781 PROTEIN"/>
    <property type="match status" value="1"/>
</dbReference>
<dbReference type="InterPro" id="IPR010982">
    <property type="entry name" value="Lambda_DNA-bd_dom_sf"/>
</dbReference>
<dbReference type="PANTHER" id="PTHR35010">
    <property type="entry name" value="BLL4672 PROTEIN-RELATED"/>
    <property type="match status" value="1"/>
</dbReference>
<dbReference type="EMBL" id="BAAABY010000042">
    <property type="protein sequence ID" value="GAA0484339.1"/>
    <property type="molecule type" value="Genomic_DNA"/>
</dbReference>
<evidence type="ECO:0000259" key="1">
    <source>
        <dbReference type="PROSITE" id="PS50943"/>
    </source>
</evidence>
<dbReference type="InterPro" id="IPR041413">
    <property type="entry name" value="MLTR_LBD"/>
</dbReference>
<feature type="domain" description="HTH cro/C1-type" evidence="1">
    <location>
        <begin position="64"/>
        <end position="118"/>
    </location>
</feature>
<evidence type="ECO:0000313" key="3">
    <source>
        <dbReference type="Proteomes" id="UP001500909"/>
    </source>
</evidence>
<dbReference type="Pfam" id="PF13560">
    <property type="entry name" value="HTH_31"/>
    <property type="match status" value="1"/>
</dbReference>
<dbReference type="SUPFAM" id="SSF47413">
    <property type="entry name" value="lambda repressor-like DNA-binding domains"/>
    <property type="match status" value="1"/>
</dbReference>
<proteinExistence type="predicted"/>
<gene>
    <name evidence="2" type="ORF">GCM10010361_56520</name>
</gene>
<dbReference type="Pfam" id="PF17765">
    <property type="entry name" value="MLTR_LBD"/>
    <property type="match status" value="1"/>
</dbReference>
<accession>A0ABN1AUW0</accession>
<name>A0ABN1AUW0_9ACTN</name>
<organism evidence="2 3">
    <name type="scientific">Streptomyces olivaceiscleroticus</name>
    <dbReference type="NCBI Taxonomy" id="68245"/>
    <lineage>
        <taxon>Bacteria</taxon>
        <taxon>Bacillati</taxon>
        <taxon>Actinomycetota</taxon>
        <taxon>Actinomycetes</taxon>
        <taxon>Kitasatosporales</taxon>
        <taxon>Streptomycetaceae</taxon>
        <taxon>Streptomyces</taxon>
    </lineage>
</organism>
<keyword evidence="3" id="KW-1185">Reference proteome</keyword>
<comment type="caution">
    <text evidence="2">The sequence shown here is derived from an EMBL/GenBank/DDBJ whole genome shotgun (WGS) entry which is preliminary data.</text>
</comment>
<dbReference type="Gene3D" id="1.10.260.40">
    <property type="entry name" value="lambda repressor-like DNA-binding domains"/>
    <property type="match status" value="1"/>
</dbReference>
<evidence type="ECO:0000313" key="2">
    <source>
        <dbReference type="EMBL" id="GAA0484339.1"/>
    </source>
</evidence>
<protein>
    <submittedName>
        <fullName evidence="2">Helix-turn-helix transcriptional regulator</fullName>
    </submittedName>
</protein>
<dbReference type="CDD" id="cd00093">
    <property type="entry name" value="HTH_XRE"/>
    <property type="match status" value="1"/>
</dbReference>
<dbReference type="Gene3D" id="3.30.450.180">
    <property type="match status" value="1"/>
</dbReference>
<sequence length="324" mass="34453">MRTGGPYAPNGGKGRVGRAMTSEVMDTATGPVRLPAMTARLSDAADVSGRPAGAADGPRVGTLLRDWRRRRRLSQLELALRAGSSARHLSCLETGRARPSRAMVLRLADHLDVPLRERNGLLLAAGYAPAYRERALDDEGLRSVRGALDMMLAAHRPYPAVVVDRGWNVVTGNPAMGVLLDGVPPELLAPPANVARLALHPEGLAARCTNLPEVRGHFLERLHRQAEATGDPGLRALYEEVCAYGPEEPAAAHPEGGAAPHSSEAVVPLRFRTPHGELALFSTMAVIGAPNDVTLSELAIELFFPLDDHTADVLRTLDASAGAS</sequence>
<reference evidence="2 3" key="1">
    <citation type="journal article" date="2019" name="Int. J. Syst. Evol. Microbiol.">
        <title>The Global Catalogue of Microorganisms (GCM) 10K type strain sequencing project: providing services to taxonomists for standard genome sequencing and annotation.</title>
        <authorList>
            <consortium name="The Broad Institute Genomics Platform"/>
            <consortium name="The Broad Institute Genome Sequencing Center for Infectious Disease"/>
            <person name="Wu L."/>
            <person name="Ma J."/>
        </authorList>
    </citation>
    <scope>NUCLEOTIDE SEQUENCE [LARGE SCALE GENOMIC DNA]</scope>
    <source>
        <strain evidence="2 3">JCM 4805</strain>
    </source>
</reference>
<dbReference type="InterPro" id="IPR001387">
    <property type="entry name" value="Cro/C1-type_HTH"/>
</dbReference>
<dbReference type="Proteomes" id="UP001500909">
    <property type="component" value="Unassembled WGS sequence"/>
</dbReference>
<dbReference type="SMART" id="SM00530">
    <property type="entry name" value="HTH_XRE"/>
    <property type="match status" value="1"/>
</dbReference>
<dbReference type="PROSITE" id="PS50943">
    <property type="entry name" value="HTH_CROC1"/>
    <property type="match status" value="1"/>
</dbReference>